<comment type="similarity">
    <text evidence="2 5">Belongs to the acyl-CoA dehydrogenase family.</text>
</comment>
<name>A0A2N5X043_9GAMM</name>
<proteinExistence type="inferred from homology"/>
<dbReference type="AlphaFoldDB" id="A0A2N5X043"/>
<evidence type="ECO:0000313" key="9">
    <source>
        <dbReference type="EMBL" id="PLW67869.1"/>
    </source>
</evidence>
<evidence type="ECO:0000256" key="5">
    <source>
        <dbReference type="RuleBase" id="RU362125"/>
    </source>
</evidence>
<dbReference type="SUPFAM" id="SSF47203">
    <property type="entry name" value="Acyl-CoA dehydrogenase C-terminal domain-like"/>
    <property type="match status" value="1"/>
</dbReference>
<dbReference type="Pfam" id="PF02771">
    <property type="entry name" value="Acyl-CoA_dh_N"/>
    <property type="match status" value="1"/>
</dbReference>
<evidence type="ECO:0000256" key="1">
    <source>
        <dbReference type="ARBA" id="ARBA00001974"/>
    </source>
</evidence>
<dbReference type="InterPro" id="IPR009075">
    <property type="entry name" value="AcylCo_DH/oxidase_C"/>
</dbReference>
<keyword evidence="4 5" id="KW-0274">FAD</keyword>
<keyword evidence="3 5" id="KW-0285">Flavoprotein</keyword>
<evidence type="ECO:0000259" key="7">
    <source>
        <dbReference type="Pfam" id="PF02770"/>
    </source>
</evidence>
<feature type="domain" description="Acyl-CoA dehydrogenase/oxidase C-terminal" evidence="6">
    <location>
        <begin position="263"/>
        <end position="399"/>
    </location>
</feature>
<dbReference type="EMBL" id="PKUS01000022">
    <property type="protein sequence ID" value="PLW67869.1"/>
    <property type="molecule type" value="Genomic_DNA"/>
</dbReference>
<reference evidence="9 10" key="1">
    <citation type="submission" date="2018-01" db="EMBL/GenBank/DDBJ databases">
        <title>The draft genome sequence of Halioglobus lutimaris HF004.</title>
        <authorList>
            <person name="Du Z.-J."/>
            <person name="Shi M.-J."/>
        </authorList>
    </citation>
    <scope>NUCLEOTIDE SEQUENCE [LARGE SCALE GENOMIC DNA]</scope>
    <source>
        <strain evidence="9 10">HF004</strain>
    </source>
</reference>
<dbReference type="InterPro" id="IPR046373">
    <property type="entry name" value="Acyl-CoA_Oxase/DH_mid-dom_sf"/>
</dbReference>
<keyword evidence="5" id="KW-0560">Oxidoreductase</keyword>
<dbReference type="GO" id="GO:0003995">
    <property type="term" value="F:acyl-CoA dehydrogenase activity"/>
    <property type="evidence" value="ECO:0007669"/>
    <property type="project" value="InterPro"/>
</dbReference>
<evidence type="ECO:0000259" key="8">
    <source>
        <dbReference type="Pfam" id="PF02771"/>
    </source>
</evidence>
<dbReference type="InterPro" id="IPR006089">
    <property type="entry name" value="Acyl-CoA_DH_CS"/>
</dbReference>
<dbReference type="PROSITE" id="PS00073">
    <property type="entry name" value="ACYL_COA_DH_2"/>
    <property type="match status" value="1"/>
</dbReference>
<feature type="domain" description="Acyl-CoA oxidase/dehydrogenase middle" evidence="7">
    <location>
        <begin position="132"/>
        <end position="241"/>
    </location>
</feature>
<evidence type="ECO:0000256" key="2">
    <source>
        <dbReference type="ARBA" id="ARBA00009347"/>
    </source>
</evidence>
<dbReference type="InterPro" id="IPR006091">
    <property type="entry name" value="Acyl-CoA_Oxase/DH_mid-dom"/>
</dbReference>
<dbReference type="OrthoDB" id="7486679at2"/>
<dbReference type="InterPro" id="IPR036250">
    <property type="entry name" value="AcylCo_DH-like_C"/>
</dbReference>
<evidence type="ECO:0000259" key="6">
    <source>
        <dbReference type="Pfam" id="PF00441"/>
    </source>
</evidence>
<dbReference type="RefSeq" id="WP_101518462.1">
    <property type="nucleotide sequence ID" value="NZ_PKUS01000022.1"/>
</dbReference>
<dbReference type="Gene3D" id="2.40.110.10">
    <property type="entry name" value="Butyryl-CoA Dehydrogenase, subunit A, domain 2"/>
    <property type="match status" value="1"/>
</dbReference>
<dbReference type="InterPro" id="IPR037069">
    <property type="entry name" value="AcylCoA_DH/ox_N_sf"/>
</dbReference>
<keyword evidence="10" id="KW-1185">Reference proteome</keyword>
<dbReference type="SUPFAM" id="SSF56645">
    <property type="entry name" value="Acyl-CoA dehydrogenase NM domain-like"/>
    <property type="match status" value="1"/>
</dbReference>
<dbReference type="Gene3D" id="1.20.140.10">
    <property type="entry name" value="Butyryl-CoA Dehydrogenase, subunit A, domain 3"/>
    <property type="match status" value="1"/>
</dbReference>
<dbReference type="GO" id="GO:0050660">
    <property type="term" value="F:flavin adenine dinucleotide binding"/>
    <property type="evidence" value="ECO:0007669"/>
    <property type="project" value="InterPro"/>
</dbReference>
<dbReference type="PANTHER" id="PTHR43884">
    <property type="entry name" value="ACYL-COA DEHYDROGENASE"/>
    <property type="match status" value="1"/>
</dbReference>
<dbReference type="Proteomes" id="UP000235005">
    <property type="component" value="Unassembled WGS sequence"/>
</dbReference>
<evidence type="ECO:0000256" key="3">
    <source>
        <dbReference type="ARBA" id="ARBA00022630"/>
    </source>
</evidence>
<feature type="domain" description="Acyl-CoA dehydrogenase/oxidase N-terminal" evidence="8">
    <location>
        <begin position="18"/>
        <end position="112"/>
    </location>
</feature>
<dbReference type="InterPro" id="IPR009100">
    <property type="entry name" value="AcylCoA_DH/oxidase_NM_dom_sf"/>
</dbReference>
<evidence type="ECO:0000256" key="4">
    <source>
        <dbReference type="ARBA" id="ARBA00022827"/>
    </source>
</evidence>
<evidence type="ECO:0000313" key="10">
    <source>
        <dbReference type="Proteomes" id="UP000235005"/>
    </source>
</evidence>
<dbReference type="Pfam" id="PF02770">
    <property type="entry name" value="Acyl-CoA_dh_M"/>
    <property type="match status" value="1"/>
</dbReference>
<dbReference type="Pfam" id="PF00441">
    <property type="entry name" value="Acyl-CoA_dh_1"/>
    <property type="match status" value="1"/>
</dbReference>
<gene>
    <name evidence="9" type="ORF">C0039_14595</name>
</gene>
<organism evidence="9 10">
    <name type="scientific">Pseudohalioglobus lutimaris</name>
    <dbReference type="NCBI Taxonomy" id="1737061"/>
    <lineage>
        <taxon>Bacteria</taxon>
        <taxon>Pseudomonadati</taxon>
        <taxon>Pseudomonadota</taxon>
        <taxon>Gammaproteobacteria</taxon>
        <taxon>Cellvibrionales</taxon>
        <taxon>Halieaceae</taxon>
        <taxon>Pseudohalioglobus</taxon>
    </lineage>
</organism>
<comment type="caution">
    <text evidence="9">The sequence shown here is derived from an EMBL/GenBank/DDBJ whole genome shotgun (WGS) entry which is preliminary data.</text>
</comment>
<dbReference type="InterPro" id="IPR013786">
    <property type="entry name" value="AcylCoA_DH/ox_N"/>
</dbReference>
<comment type="cofactor">
    <cofactor evidence="1 5">
        <name>FAD</name>
        <dbReference type="ChEBI" id="CHEBI:57692"/>
    </cofactor>
</comment>
<accession>A0A2N5X043</accession>
<dbReference type="Gene3D" id="1.10.540.10">
    <property type="entry name" value="Acyl-CoA dehydrogenase/oxidase, N-terminal domain"/>
    <property type="match status" value="1"/>
</dbReference>
<dbReference type="PANTHER" id="PTHR43884:SF12">
    <property type="entry name" value="ISOVALERYL-COA DEHYDROGENASE, MITOCHONDRIAL-RELATED"/>
    <property type="match status" value="1"/>
</dbReference>
<sequence>MHKYIDLPVSGLEGPLSEMEQTIQDTAHKFAADVLRPAAEQIDKLTAEDAVGPDSPVWEVLQQGKKLGLTLSAMAELSPADASRLMLIAAEELAWGDAGLGGVLLCNNFPAMYCHLAGRDDLIPYCEQYLGCWGITEPDHGTDMLDASGELLAADGDYGKPNCTARIEGDKVVINGQKSAWVSNAIIAELCVLYCHVEVDVETRPGITVLVPLDQAGVSKGKPLDKIGFRGLSQGELYFDNAVASVEHIIAGPDRASYEELVYKTLAEANVHVGNIAVGVARAAYEHALAYAHERKAGGKKIILHQNVNYRLFHMFRKIEASRALVRRVAQYNATAPQMALQGSTAAKVNATQAAFEVASDAVQIFGGNGVTREYPVEKLLRDARSGLIADGCNEMLALKGGAQLINPELLQG</sequence>
<protein>
    <submittedName>
        <fullName evidence="9">Acyl-CoA dehydrogenase</fullName>
    </submittedName>
</protein>
<dbReference type="CDD" id="cd00567">
    <property type="entry name" value="ACAD"/>
    <property type="match status" value="1"/>
</dbReference>